<evidence type="ECO:0000313" key="9">
    <source>
        <dbReference type="Proteomes" id="UP000502345"/>
    </source>
</evidence>
<dbReference type="SUPFAM" id="SSF51679">
    <property type="entry name" value="Bacterial luciferase-like"/>
    <property type="match status" value="1"/>
</dbReference>
<dbReference type="EMBL" id="CP050124">
    <property type="protein sequence ID" value="QIP41513.1"/>
    <property type="molecule type" value="Genomic_DNA"/>
</dbReference>
<proteinExistence type="inferred from homology"/>
<evidence type="ECO:0000256" key="1">
    <source>
        <dbReference type="ARBA" id="ARBA00022630"/>
    </source>
</evidence>
<dbReference type="Proteomes" id="UP000502345">
    <property type="component" value="Chromosome"/>
</dbReference>
<evidence type="ECO:0000259" key="7">
    <source>
        <dbReference type="Pfam" id="PF00296"/>
    </source>
</evidence>
<evidence type="ECO:0000256" key="6">
    <source>
        <dbReference type="PIRSR" id="PIRSR000337-1"/>
    </source>
</evidence>
<feature type="binding site" evidence="6">
    <location>
        <position position="98"/>
    </location>
    <ligand>
        <name>FMN</name>
        <dbReference type="ChEBI" id="CHEBI:58210"/>
    </ligand>
</feature>
<accession>A0A6G9CWU5</accession>
<name>A0A6G9CWU5_RHOER</name>
<dbReference type="PIRSF" id="PIRSF000337">
    <property type="entry name" value="NTA_MOA"/>
    <property type="match status" value="1"/>
</dbReference>
<dbReference type="Gene3D" id="3.20.20.30">
    <property type="entry name" value="Luciferase-like domain"/>
    <property type="match status" value="1"/>
</dbReference>
<evidence type="ECO:0000313" key="8">
    <source>
        <dbReference type="EMBL" id="QIP41513.1"/>
    </source>
</evidence>
<dbReference type="InterPro" id="IPR016215">
    <property type="entry name" value="NTA_MOA"/>
</dbReference>
<dbReference type="GO" id="GO:0016705">
    <property type="term" value="F:oxidoreductase activity, acting on paired donors, with incorporation or reduction of molecular oxygen"/>
    <property type="evidence" value="ECO:0007669"/>
    <property type="project" value="InterPro"/>
</dbReference>
<keyword evidence="3" id="KW-0560">Oxidoreductase</keyword>
<feature type="binding site" evidence="6">
    <location>
        <position position="142"/>
    </location>
    <ligand>
        <name>FMN</name>
        <dbReference type="ChEBI" id="CHEBI:58210"/>
    </ligand>
</feature>
<dbReference type="PANTHER" id="PTHR30011">
    <property type="entry name" value="ALKANESULFONATE MONOOXYGENASE-RELATED"/>
    <property type="match status" value="1"/>
</dbReference>
<dbReference type="AlphaFoldDB" id="A0A6G9CWU5"/>
<organism evidence="8 9">
    <name type="scientific">Rhodococcus erythropolis</name>
    <name type="common">Arthrobacter picolinophilus</name>
    <dbReference type="NCBI Taxonomy" id="1833"/>
    <lineage>
        <taxon>Bacteria</taxon>
        <taxon>Bacillati</taxon>
        <taxon>Actinomycetota</taxon>
        <taxon>Actinomycetes</taxon>
        <taxon>Mycobacteriales</taxon>
        <taxon>Nocardiaceae</taxon>
        <taxon>Rhodococcus</taxon>
        <taxon>Rhodococcus erythropolis group</taxon>
    </lineage>
</organism>
<dbReference type="Pfam" id="PF00296">
    <property type="entry name" value="Bac_luciferase"/>
    <property type="match status" value="1"/>
</dbReference>
<sequence length="448" mass="49199">MSQAAVATRTVSRVLTVSAVGTVRSRVVLEQEYAPMTSTPSSHLAPLHLAVALDGAGWHPAAWREPHSRPSELFSASYWTDVVTIAERGLLDFVTIEDSLSVPANPLEPVDDAVDRVRARLDAHLVAARLAPITSNIGLIPTITTIHTEPFHVSKAVATLDYTSRGRAGWQVKVSASESEAAQFGRRDIPALTDADRQSIVSGVLPDFVRALFDEAAEAADVVRRLWDSWEDDAEIRDVEQRRFIDRDKLHYIDFEGKYLSVRGPSVTPRPPQGHPVVTALAHQRVAYELAARTADLVFVTPFDDEQVTAILGEVRAAEEHVQRTGEPLRVFTDIVVFFDAPEETGKERLARLDAQAGAEYRSDALTFTGTAAELADLLLRWQQLGIDGFRLRPGVVVDDLDAIAGELVPELQRRSVFRTEYPQTNLRGLLGLPIDVPNRYAAGTPAA</sequence>
<gene>
    <name evidence="8" type="ORF">G9444_4269</name>
</gene>
<reference evidence="8 9" key="1">
    <citation type="submission" date="2020-03" db="EMBL/GenBank/DDBJ databases">
        <title>Screen low temperature-resistant strains for efficient degradation of petroleum hydrocarbons under the low temperature.</title>
        <authorList>
            <person name="Wang Y."/>
            <person name="Chen J."/>
        </authorList>
    </citation>
    <scope>NUCLEOTIDE SEQUENCE [LARGE SCALE GENOMIC DNA]</scope>
    <source>
        <strain evidence="8 9">KB1</strain>
    </source>
</reference>
<dbReference type="PANTHER" id="PTHR30011:SF16">
    <property type="entry name" value="C2H2 FINGER DOMAIN TRANSCRIPTION FACTOR (EUROFUNG)-RELATED"/>
    <property type="match status" value="1"/>
</dbReference>
<keyword evidence="1 6" id="KW-0285">Flavoprotein</keyword>
<dbReference type="InterPro" id="IPR051260">
    <property type="entry name" value="Diverse_substr_monoxygenases"/>
</dbReference>
<evidence type="ECO:0000256" key="3">
    <source>
        <dbReference type="ARBA" id="ARBA00023002"/>
    </source>
</evidence>
<dbReference type="InterPro" id="IPR011251">
    <property type="entry name" value="Luciferase-like_dom"/>
</dbReference>
<evidence type="ECO:0000256" key="2">
    <source>
        <dbReference type="ARBA" id="ARBA00022643"/>
    </source>
</evidence>
<dbReference type="RefSeq" id="WP_166502472.1">
    <property type="nucleotide sequence ID" value="NZ_CP050124.1"/>
</dbReference>
<evidence type="ECO:0000256" key="4">
    <source>
        <dbReference type="ARBA" id="ARBA00023033"/>
    </source>
</evidence>
<keyword evidence="4 8" id="KW-0503">Monooxygenase</keyword>
<dbReference type="GO" id="GO:0004497">
    <property type="term" value="F:monooxygenase activity"/>
    <property type="evidence" value="ECO:0007669"/>
    <property type="project" value="UniProtKB-KW"/>
</dbReference>
<comment type="similarity">
    <text evidence="5">Belongs to the NtaA/SnaA/DszA monooxygenase family.</text>
</comment>
<protein>
    <submittedName>
        <fullName evidence="8">FMNH2-dependent monooxygenase</fullName>
    </submittedName>
</protein>
<keyword evidence="2 6" id="KW-0288">FMN</keyword>
<feature type="domain" description="Luciferase-like" evidence="7">
    <location>
        <begin position="70"/>
        <end position="354"/>
    </location>
</feature>
<dbReference type="InterPro" id="IPR036661">
    <property type="entry name" value="Luciferase-like_sf"/>
</dbReference>
<evidence type="ECO:0000256" key="5">
    <source>
        <dbReference type="ARBA" id="ARBA00033748"/>
    </source>
</evidence>